<proteinExistence type="predicted"/>
<reference evidence="2" key="1">
    <citation type="journal article" date="2015" name="Nature">
        <title>Complex archaea that bridge the gap between prokaryotes and eukaryotes.</title>
        <authorList>
            <person name="Spang A."/>
            <person name="Saw J.H."/>
            <person name="Jorgensen S.L."/>
            <person name="Zaremba-Niedzwiedzka K."/>
            <person name="Martijn J."/>
            <person name="Lind A.E."/>
            <person name="van Eijk R."/>
            <person name="Schleper C."/>
            <person name="Guy L."/>
            <person name="Ettema T.J."/>
        </authorList>
    </citation>
    <scope>NUCLEOTIDE SEQUENCE</scope>
</reference>
<protein>
    <submittedName>
        <fullName evidence="2">Uncharacterized protein</fullName>
    </submittedName>
</protein>
<sequence>MEEQKPTIGRIVHYKISEQDVEKINRRYHDAKKNIDKIREDKTGFQAHSGNDVLAEQILPMIIVSVHNDTNVNGKVILDGNDSFWVTSAPLGEGKGEWQWPLKV</sequence>
<feature type="coiled-coil region" evidence="1">
    <location>
        <begin position="14"/>
        <end position="41"/>
    </location>
</feature>
<evidence type="ECO:0000313" key="2">
    <source>
        <dbReference type="EMBL" id="KKK96372.1"/>
    </source>
</evidence>
<gene>
    <name evidence="2" type="ORF">LCGC14_2663420</name>
</gene>
<dbReference type="EMBL" id="LAZR01046515">
    <property type="protein sequence ID" value="KKK96372.1"/>
    <property type="molecule type" value="Genomic_DNA"/>
</dbReference>
<dbReference type="AlphaFoldDB" id="A0A0F8ZR88"/>
<comment type="caution">
    <text evidence="2">The sequence shown here is derived from an EMBL/GenBank/DDBJ whole genome shotgun (WGS) entry which is preliminary data.</text>
</comment>
<keyword evidence="1" id="KW-0175">Coiled coil</keyword>
<organism evidence="2">
    <name type="scientific">marine sediment metagenome</name>
    <dbReference type="NCBI Taxonomy" id="412755"/>
    <lineage>
        <taxon>unclassified sequences</taxon>
        <taxon>metagenomes</taxon>
        <taxon>ecological metagenomes</taxon>
    </lineage>
</organism>
<accession>A0A0F8ZR88</accession>
<evidence type="ECO:0000256" key="1">
    <source>
        <dbReference type="SAM" id="Coils"/>
    </source>
</evidence>
<name>A0A0F8ZR88_9ZZZZ</name>